<sequence length="190" mass="22684">MGRLSDLELYIQVQQENKEALERLYDRYEKLLFSFSYKMLKQQDLAEEAVQDVFMKLWRKKGIYTEEKGKFSSWLLTVTRNACIDLIRKQNKNEVEILEKDIDYERTESVEETVTWNEEREGLKEAVSTLNEEQQDIVDMFYFKGYSQSDIAEKKQLPLGTVKGRIRLALKHLRKIYSERGDKYGAERMR</sequence>
<feature type="coiled-coil region" evidence="5">
    <location>
        <begin position="4"/>
        <end position="31"/>
    </location>
</feature>
<dbReference type="Pfam" id="PF04542">
    <property type="entry name" value="Sigma70_r2"/>
    <property type="match status" value="1"/>
</dbReference>
<evidence type="ECO:0000256" key="3">
    <source>
        <dbReference type="ARBA" id="ARBA00023082"/>
    </source>
</evidence>
<evidence type="ECO:0000256" key="5">
    <source>
        <dbReference type="SAM" id="Coils"/>
    </source>
</evidence>
<proteinExistence type="inferred from homology"/>
<evidence type="ECO:0000256" key="4">
    <source>
        <dbReference type="ARBA" id="ARBA00023163"/>
    </source>
</evidence>
<evidence type="ECO:0000256" key="1">
    <source>
        <dbReference type="ARBA" id="ARBA00010641"/>
    </source>
</evidence>
<feature type="domain" description="RNA polymerase sigma factor 70 region 4 type 2" evidence="7">
    <location>
        <begin position="123"/>
        <end position="173"/>
    </location>
</feature>
<gene>
    <name evidence="8" type="ORF">J2X07_000198</name>
</gene>
<dbReference type="Pfam" id="PF08281">
    <property type="entry name" value="Sigma70_r4_2"/>
    <property type="match status" value="1"/>
</dbReference>
<dbReference type="Gene3D" id="1.10.1740.10">
    <property type="match status" value="1"/>
</dbReference>
<dbReference type="Gene3D" id="1.10.10.10">
    <property type="entry name" value="Winged helix-like DNA-binding domain superfamily/Winged helix DNA-binding domain"/>
    <property type="match status" value="1"/>
</dbReference>
<keyword evidence="9" id="KW-1185">Reference proteome</keyword>
<keyword evidence="3" id="KW-0731">Sigma factor</keyword>
<dbReference type="Proteomes" id="UP001258181">
    <property type="component" value="Unassembled WGS sequence"/>
</dbReference>
<dbReference type="InterPro" id="IPR036388">
    <property type="entry name" value="WH-like_DNA-bd_sf"/>
</dbReference>
<name>A0ABU1TVJ2_9BACL</name>
<feature type="domain" description="RNA polymerase sigma-70 region 2" evidence="6">
    <location>
        <begin position="24"/>
        <end position="92"/>
    </location>
</feature>
<dbReference type="EMBL" id="JAVDWA010000001">
    <property type="protein sequence ID" value="MDR7071223.1"/>
    <property type="molecule type" value="Genomic_DNA"/>
</dbReference>
<keyword evidence="5" id="KW-0175">Coiled coil</keyword>
<dbReference type="InterPro" id="IPR039425">
    <property type="entry name" value="RNA_pol_sigma-70-like"/>
</dbReference>
<dbReference type="InterPro" id="IPR013324">
    <property type="entry name" value="RNA_pol_sigma_r3/r4-like"/>
</dbReference>
<evidence type="ECO:0000256" key="2">
    <source>
        <dbReference type="ARBA" id="ARBA00023015"/>
    </source>
</evidence>
<accession>A0ABU1TVJ2</accession>
<protein>
    <submittedName>
        <fullName evidence="8">RNA polymerase sigma-70 factor (ECF subfamily)</fullName>
    </submittedName>
</protein>
<dbReference type="CDD" id="cd06171">
    <property type="entry name" value="Sigma70_r4"/>
    <property type="match status" value="1"/>
</dbReference>
<dbReference type="SUPFAM" id="SSF88659">
    <property type="entry name" value="Sigma3 and sigma4 domains of RNA polymerase sigma factors"/>
    <property type="match status" value="1"/>
</dbReference>
<dbReference type="InterPro" id="IPR014284">
    <property type="entry name" value="RNA_pol_sigma-70_dom"/>
</dbReference>
<dbReference type="PANTHER" id="PTHR43133:SF62">
    <property type="entry name" value="RNA POLYMERASE SIGMA FACTOR SIGZ"/>
    <property type="match status" value="1"/>
</dbReference>
<evidence type="ECO:0000313" key="9">
    <source>
        <dbReference type="Proteomes" id="UP001258181"/>
    </source>
</evidence>
<dbReference type="NCBIfam" id="TIGR02937">
    <property type="entry name" value="sigma70-ECF"/>
    <property type="match status" value="1"/>
</dbReference>
<keyword evidence="2" id="KW-0805">Transcription regulation</keyword>
<dbReference type="SUPFAM" id="SSF88946">
    <property type="entry name" value="Sigma2 domain of RNA polymerase sigma factors"/>
    <property type="match status" value="1"/>
</dbReference>
<dbReference type="InterPro" id="IPR013325">
    <property type="entry name" value="RNA_pol_sigma_r2"/>
</dbReference>
<dbReference type="RefSeq" id="WP_310255674.1">
    <property type="nucleotide sequence ID" value="NZ_JAVDWA010000001.1"/>
</dbReference>
<evidence type="ECO:0000313" key="8">
    <source>
        <dbReference type="EMBL" id="MDR7071223.1"/>
    </source>
</evidence>
<dbReference type="PANTHER" id="PTHR43133">
    <property type="entry name" value="RNA POLYMERASE ECF-TYPE SIGMA FACTO"/>
    <property type="match status" value="1"/>
</dbReference>
<comment type="caution">
    <text evidence="8">The sequence shown here is derived from an EMBL/GenBank/DDBJ whole genome shotgun (WGS) entry which is preliminary data.</text>
</comment>
<evidence type="ECO:0000259" key="7">
    <source>
        <dbReference type="Pfam" id="PF08281"/>
    </source>
</evidence>
<reference evidence="8 9" key="1">
    <citation type="submission" date="2023-07" db="EMBL/GenBank/DDBJ databases">
        <title>Sorghum-associated microbial communities from plants grown in Nebraska, USA.</title>
        <authorList>
            <person name="Schachtman D."/>
        </authorList>
    </citation>
    <scope>NUCLEOTIDE SEQUENCE [LARGE SCALE GENOMIC DNA]</scope>
    <source>
        <strain evidence="8 9">BE211</strain>
    </source>
</reference>
<evidence type="ECO:0000259" key="6">
    <source>
        <dbReference type="Pfam" id="PF04542"/>
    </source>
</evidence>
<comment type="similarity">
    <text evidence="1">Belongs to the sigma-70 factor family. ECF subfamily.</text>
</comment>
<dbReference type="InterPro" id="IPR007627">
    <property type="entry name" value="RNA_pol_sigma70_r2"/>
</dbReference>
<keyword evidence="4" id="KW-0804">Transcription</keyword>
<organism evidence="8 9">
    <name type="scientific">Fictibacillus barbaricus</name>
    <dbReference type="NCBI Taxonomy" id="182136"/>
    <lineage>
        <taxon>Bacteria</taxon>
        <taxon>Bacillati</taxon>
        <taxon>Bacillota</taxon>
        <taxon>Bacilli</taxon>
        <taxon>Bacillales</taxon>
        <taxon>Fictibacillaceae</taxon>
        <taxon>Fictibacillus</taxon>
    </lineage>
</organism>
<dbReference type="InterPro" id="IPR013249">
    <property type="entry name" value="RNA_pol_sigma70_r4_t2"/>
</dbReference>